<evidence type="ECO:0000313" key="4">
    <source>
        <dbReference type="Proteomes" id="UP001454036"/>
    </source>
</evidence>
<comment type="caution">
    <text evidence="3">The sequence shown here is derived from an EMBL/GenBank/DDBJ whole genome shotgun (WGS) entry which is preliminary data.</text>
</comment>
<feature type="transmembrane region" description="Helical" evidence="1">
    <location>
        <begin position="103"/>
        <end position="126"/>
    </location>
</feature>
<keyword evidence="1" id="KW-0472">Membrane</keyword>
<keyword evidence="4" id="KW-1185">Reference proteome</keyword>
<gene>
    <name evidence="3" type="ORF">LIER_41935</name>
</gene>
<feature type="transmembrane region" description="Helical" evidence="1">
    <location>
        <begin position="77"/>
        <end position="97"/>
    </location>
</feature>
<dbReference type="InterPro" id="IPR013103">
    <property type="entry name" value="RVT_2"/>
</dbReference>
<keyword evidence="1" id="KW-1133">Transmembrane helix</keyword>
<proteinExistence type="predicted"/>
<evidence type="ECO:0000313" key="3">
    <source>
        <dbReference type="EMBL" id="GAA0175545.1"/>
    </source>
</evidence>
<accession>A0AAV3RI93</accession>
<dbReference type="EMBL" id="BAABME010027417">
    <property type="protein sequence ID" value="GAA0175545.1"/>
    <property type="molecule type" value="Genomic_DNA"/>
</dbReference>
<protein>
    <recommendedName>
        <fullName evidence="2">Reverse transcriptase Ty1/copia-type domain-containing protein</fullName>
    </recommendedName>
</protein>
<reference evidence="3 4" key="1">
    <citation type="submission" date="2024-01" db="EMBL/GenBank/DDBJ databases">
        <title>The complete chloroplast genome sequence of Lithospermum erythrorhizon: insights into the phylogenetic relationship among Boraginaceae species and the maternal lineages of purple gromwells.</title>
        <authorList>
            <person name="Okada T."/>
            <person name="Watanabe K."/>
        </authorList>
    </citation>
    <scope>NUCLEOTIDE SEQUENCE [LARGE SCALE GENOMIC DNA]</scope>
</reference>
<name>A0AAV3RI93_LITER</name>
<feature type="domain" description="Reverse transcriptase Ty1/copia-type" evidence="2">
    <location>
        <begin position="11"/>
        <end position="81"/>
    </location>
</feature>
<dbReference type="Proteomes" id="UP001454036">
    <property type="component" value="Unassembled WGS sequence"/>
</dbReference>
<keyword evidence="1" id="KW-0812">Transmembrane</keyword>
<evidence type="ECO:0000259" key="2">
    <source>
        <dbReference type="Pfam" id="PF07727"/>
    </source>
</evidence>
<dbReference type="Pfam" id="PF07727">
    <property type="entry name" value="RVT_2"/>
    <property type="match status" value="1"/>
</dbReference>
<sequence>MDDEYDALIKNKTWDLVPRPPNVNVIRYMWIFRHKEHSDGSFERHKVSLIGDGKTQHVGIDCGETFSLVVKPATIRIVLRLLTLGINDLLTSCVPWVSFIENLIILCSFITKDLTLLIFFFMLMILY</sequence>
<organism evidence="3 4">
    <name type="scientific">Lithospermum erythrorhizon</name>
    <name type="common">Purple gromwell</name>
    <name type="synonym">Lithospermum officinale var. erythrorhizon</name>
    <dbReference type="NCBI Taxonomy" id="34254"/>
    <lineage>
        <taxon>Eukaryota</taxon>
        <taxon>Viridiplantae</taxon>
        <taxon>Streptophyta</taxon>
        <taxon>Embryophyta</taxon>
        <taxon>Tracheophyta</taxon>
        <taxon>Spermatophyta</taxon>
        <taxon>Magnoliopsida</taxon>
        <taxon>eudicotyledons</taxon>
        <taxon>Gunneridae</taxon>
        <taxon>Pentapetalae</taxon>
        <taxon>asterids</taxon>
        <taxon>lamiids</taxon>
        <taxon>Boraginales</taxon>
        <taxon>Boraginaceae</taxon>
        <taxon>Boraginoideae</taxon>
        <taxon>Lithospermeae</taxon>
        <taxon>Lithospermum</taxon>
    </lineage>
</organism>
<dbReference type="AlphaFoldDB" id="A0AAV3RI93"/>
<evidence type="ECO:0000256" key="1">
    <source>
        <dbReference type="SAM" id="Phobius"/>
    </source>
</evidence>